<dbReference type="InterPro" id="IPR001680">
    <property type="entry name" value="WD40_rpt"/>
</dbReference>
<dbReference type="InterPro" id="IPR015943">
    <property type="entry name" value="WD40/YVTN_repeat-like_dom_sf"/>
</dbReference>
<comment type="caution">
    <text evidence="12">The sequence shown here is derived from an EMBL/GenBank/DDBJ whole genome shotgun (WGS) entry which is preliminary data.</text>
</comment>
<accession>A0A5J4VFZ1</accession>
<dbReference type="PANTHER" id="PTHR12442:SF11">
    <property type="entry name" value="DYNEIN AXONEMAL INTERMEDIATE CHAIN 1"/>
    <property type="match status" value="1"/>
</dbReference>
<evidence type="ECO:0000256" key="8">
    <source>
        <dbReference type="ARBA" id="ARBA00023175"/>
    </source>
</evidence>
<evidence type="ECO:0000313" key="13">
    <source>
        <dbReference type="Proteomes" id="UP000324800"/>
    </source>
</evidence>
<dbReference type="InterPro" id="IPR036322">
    <property type="entry name" value="WD40_repeat_dom_sf"/>
</dbReference>
<evidence type="ECO:0000313" key="12">
    <source>
        <dbReference type="EMBL" id="KAA6381498.1"/>
    </source>
</evidence>
<keyword evidence="4" id="KW-0853">WD repeat</keyword>
<dbReference type="GO" id="GO:0005874">
    <property type="term" value="C:microtubule"/>
    <property type="evidence" value="ECO:0007669"/>
    <property type="project" value="UniProtKB-KW"/>
</dbReference>
<evidence type="ECO:0000256" key="11">
    <source>
        <dbReference type="SAM" id="MobiDB-lite"/>
    </source>
</evidence>
<evidence type="ECO:0000256" key="7">
    <source>
        <dbReference type="ARBA" id="ARBA00023017"/>
    </source>
</evidence>
<dbReference type="Gene3D" id="2.130.10.10">
    <property type="entry name" value="YVTN repeat-like/Quinoprotein amine dehydrogenase"/>
    <property type="match status" value="1"/>
</dbReference>
<keyword evidence="10" id="KW-0966">Cell projection</keyword>
<dbReference type="AlphaFoldDB" id="A0A5J4VFZ1"/>
<evidence type="ECO:0000256" key="9">
    <source>
        <dbReference type="ARBA" id="ARBA00023212"/>
    </source>
</evidence>
<dbReference type="InterPro" id="IPR050687">
    <property type="entry name" value="Dynein_IC"/>
</dbReference>
<evidence type="ECO:0000256" key="10">
    <source>
        <dbReference type="ARBA" id="ARBA00023273"/>
    </source>
</evidence>
<dbReference type="GO" id="GO:0036157">
    <property type="term" value="C:outer dynein arm"/>
    <property type="evidence" value="ECO:0007669"/>
    <property type="project" value="TreeGrafter"/>
</dbReference>
<dbReference type="GO" id="GO:0036158">
    <property type="term" value="P:outer dynein arm assembly"/>
    <property type="evidence" value="ECO:0007669"/>
    <property type="project" value="TreeGrafter"/>
</dbReference>
<name>A0A5J4VFZ1_9EUKA</name>
<gene>
    <name evidence="12" type="ORF">EZS28_022975</name>
</gene>
<comment type="similarity">
    <text evidence="2">Belongs to the dynein intermediate chain family.</text>
</comment>
<protein>
    <submittedName>
        <fullName evidence="12">Putative Dynein intermediate chain 2, ciliary</fullName>
    </submittedName>
</protein>
<evidence type="ECO:0000256" key="4">
    <source>
        <dbReference type="ARBA" id="ARBA00022574"/>
    </source>
</evidence>
<keyword evidence="8" id="KW-0505">Motor protein</keyword>
<keyword evidence="5" id="KW-0493">Microtubule</keyword>
<evidence type="ECO:0000256" key="3">
    <source>
        <dbReference type="ARBA" id="ARBA00022490"/>
    </source>
</evidence>
<comment type="subcellular location">
    <subcellularLocation>
        <location evidence="1">Cytoplasm</location>
        <location evidence="1">Cytoskeleton</location>
        <location evidence="1">Cilium axoneme</location>
    </subcellularLocation>
</comment>
<keyword evidence="7" id="KW-0243">Dynein</keyword>
<proteinExistence type="inferred from homology"/>
<dbReference type="GO" id="GO:0045503">
    <property type="term" value="F:dynein light chain binding"/>
    <property type="evidence" value="ECO:0007669"/>
    <property type="project" value="TreeGrafter"/>
</dbReference>
<dbReference type="SMART" id="SM00320">
    <property type="entry name" value="WD40"/>
    <property type="match status" value="4"/>
</dbReference>
<sequence length="418" mass="47156">MSIDWNKKHPPYLVLGLTNGVVCSFDIRNQVSTMSQAKIEFNKQKGEVKGKHTDVVWSALWEEETISTISEEDDALMYQRRQLEKEVEADTRDEMKKKGSYKADSEQKKEEIQILSNTESERHGEGRGIGVGLVLSVGGDGRVVRWRREKDRMIPRDIMTIQSESVESQAKAAEQLEEEKEKVGKSLIQDVTGSPSQQYSVAAMDGSDEQAIIFQQAVSGCTCLDIHPTRTHLILVGTEEGNIYKCTKAYSGEILSQYTISNKKNPMPIYTVCWNKIHPRVFLTSGADWNVYLWDHTQQEPQLSFPLGSSVGDVCWSPYSATVFAACTSEGKVFVYDLSINRQEQLCEQLIVRSSKLTRISFSLFDPILAVADEKGNVHTFKLSPNLRRAFKNSTVEQEIEKMESVLDYATRCKEAGI</sequence>
<evidence type="ECO:0000256" key="2">
    <source>
        <dbReference type="ARBA" id="ARBA00011059"/>
    </source>
</evidence>
<dbReference type="SUPFAM" id="SSF50978">
    <property type="entry name" value="WD40 repeat-like"/>
    <property type="match status" value="1"/>
</dbReference>
<evidence type="ECO:0000256" key="6">
    <source>
        <dbReference type="ARBA" id="ARBA00022737"/>
    </source>
</evidence>
<dbReference type="Proteomes" id="UP000324800">
    <property type="component" value="Unassembled WGS sequence"/>
</dbReference>
<keyword evidence="3" id="KW-0963">Cytoplasm</keyword>
<dbReference type="GO" id="GO:0045504">
    <property type="term" value="F:dynein heavy chain binding"/>
    <property type="evidence" value="ECO:0007669"/>
    <property type="project" value="TreeGrafter"/>
</dbReference>
<keyword evidence="9" id="KW-0206">Cytoskeleton</keyword>
<keyword evidence="6" id="KW-0677">Repeat</keyword>
<dbReference type="GO" id="GO:0003341">
    <property type="term" value="P:cilium movement"/>
    <property type="evidence" value="ECO:0007669"/>
    <property type="project" value="TreeGrafter"/>
</dbReference>
<organism evidence="12 13">
    <name type="scientific">Streblomastix strix</name>
    <dbReference type="NCBI Taxonomy" id="222440"/>
    <lineage>
        <taxon>Eukaryota</taxon>
        <taxon>Metamonada</taxon>
        <taxon>Preaxostyla</taxon>
        <taxon>Oxymonadida</taxon>
        <taxon>Streblomastigidae</taxon>
        <taxon>Streblomastix</taxon>
    </lineage>
</organism>
<reference evidence="12 13" key="1">
    <citation type="submission" date="2019-03" db="EMBL/GenBank/DDBJ databases">
        <title>Single cell metagenomics reveals metabolic interactions within the superorganism composed of flagellate Streblomastix strix and complex community of Bacteroidetes bacteria on its surface.</title>
        <authorList>
            <person name="Treitli S.C."/>
            <person name="Kolisko M."/>
            <person name="Husnik F."/>
            <person name="Keeling P."/>
            <person name="Hampl V."/>
        </authorList>
    </citation>
    <scope>NUCLEOTIDE SEQUENCE [LARGE SCALE GENOMIC DNA]</scope>
    <source>
        <strain evidence="12">ST1C</strain>
    </source>
</reference>
<feature type="region of interest" description="Disordered" evidence="11">
    <location>
        <begin position="89"/>
        <end position="110"/>
    </location>
</feature>
<evidence type="ECO:0000256" key="5">
    <source>
        <dbReference type="ARBA" id="ARBA00022701"/>
    </source>
</evidence>
<dbReference type="EMBL" id="SNRW01007294">
    <property type="protein sequence ID" value="KAA6381498.1"/>
    <property type="molecule type" value="Genomic_DNA"/>
</dbReference>
<evidence type="ECO:0000256" key="1">
    <source>
        <dbReference type="ARBA" id="ARBA00004430"/>
    </source>
</evidence>
<dbReference type="PANTHER" id="PTHR12442">
    <property type="entry name" value="DYNEIN INTERMEDIATE CHAIN"/>
    <property type="match status" value="1"/>
</dbReference>
<dbReference type="OrthoDB" id="10261376at2759"/>